<reference evidence="6" key="1">
    <citation type="journal article" date="2002" name="Science">
        <title>The draft genome of Ciona intestinalis: insights into chordate and vertebrate origins.</title>
        <authorList>
            <person name="Dehal P."/>
            <person name="Satou Y."/>
            <person name="Campbell R.K."/>
            <person name="Chapman J."/>
            <person name="Degnan B."/>
            <person name="De Tomaso A."/>
            <person name="Davidson B."/>
            <person name="Di Gregorio A."/>
            <person name="Gelpke M."/>
            <person name="Goodstein D.M."/>
            <person name="Harafuji N."/>
            <person name="Hastings K.E."/>
            <person name="Ho I."/>
            <person name="Hotta K."/>
            <person name="Huang W."/>
            <person name="Kawashima T."/>
            <person name="Lemaire P."/>
            <person name="Martinez D."/>
            <person name="Meinertzhagen I.A."/>
            <person name="Necula S."/>
            <person name="Nonaka M."/>
            <person name="Putnam N."/>
            <person name="Rash S."/>
            <person name="Saiga H."/>
            <person name="Satake M."/>
            <person name="Terry A."/>
            <person name="Yamada L."/>
            <person name="Wang H.G."/>
            <person name="Awazu S."/>
            <person name="Azumi K."/>
            <person name="Boore J."/>
            <person name="Branno M."/>
            <person name="Chin-Bow S."/>
            <person name="DeSantis R."/>
            <person name="Doyle S."/>
            <person name="Francino P."/>
            <person name="Keys D.N."/>
            <person name="Haga S."/>
            <person name="Hayashi H."/>
            <person name="Hino K."/>
            <person name="Imai K.S."/>
            <person name="Inaba K."/>
            <person name="Kano S."/>
            <person name="Kobayashi K."/>
            <person name="Kobayashi M."/>
            <person name="Lee B.I."/>
            <person name="Makabe K.W."/>
            <person name="Manohar C."/>
            <person name="Matassi G."/>
            <person name="Medina M."/>
            <person name="Mochizuki Y."/>
            <person name="Mount S."/>
            <person name="Morishita T."/>
            <person name="Miura S."/>
            <person name="Nakayama A."/>
            <person name="Nishizaka S."/>
            <person name="Nomoto H."/>
            <person name="Ohta F."/>
            <person name="Oishi K."/>
            <person name="Rigoutsos I."/>
            <person name="Sano M."/>
            <person name="Sasaki A."/>
            <person name="Sasakura Y."/>
            <person name="Shoguchi E."/>
            <person name="Shin-i T."/>
            <person name="Spagnuolo A."/>
            <person name="Stainier D."/>
            <person name="Suzuki M.M."/>
            <person name="Tassy O."/>
            <person name="Takatori N."/>
            <person name="Tokuoka M."/>
            <person name="Yagi K."/>
            <person name="Yoshizaki F."/>
            <person name="Wada S."/>
            <person name="Zhang C."/>
            <person name="Hyatt P.D."/>
            <person name="Larimer F."/>
            <person name="Detter C."/>
            <person name="Doggett N."/>
            <person name="Glavina T."/>
            <person name="Hawkins T."/>
            <person name="Richardson P."/>
            <person name="Lucas S."/>
            <person name="Kohara Y."/>
            <person name="Levine M."/>
            <person name="Satoh N."/>
            <person name="Rokhsar D.S."/>
        </authorList>
    </citation>
    <scope>NUCLEOTIDE SEQUENCE [LARGE SCALE GENOMIC DNA]</scope>
</reference>
<name>H2XJM9_CIOIN</name>
<dbReference type="InterPro" id="IPR027408">
    <property type="entry name" value="PNPase/RNase_PH_dom_sf"/>
</dbReference>
<dbReference type="InterPro" id="IPR050590">
    <property type="entry name" value="Exosome_comp_Rrp42_subfam"/>
</dbReference>
<dbReference type="InParanoid" id="H2XJM9"/>
<dbReference type="GeneTree" id="ENSGT01000000220235"/>
<evidence type="ECO:0000313" key="6">
    <source>
        <dbReference type="Proteomes" id="UP000008144"/>
    </source>
</evidence>
<dbReference type="STRING" id="7719.ENSCINP00000029861"/>
<dbReference type="GO" id="GO:0005634">
    <property type="term" value="C:nucleus"/>
    <property type="evidence" value="ECO:0007669"/>
    <property type="project" value="UniProtKB-SubCell"/>
</dbReference>
<dbReference type="InterPro" id="IPR020568">
    <property type="entry name" value="Ribosomal_Su5_D2-typ_SF"/>
</dbReference>
<dbReference type="GO" id="GO:0005737">
    <property type="term" value="C:cytoplasm"/>
    <property type="evidence" value="ECO:0007669"/>
    <property type="project" value="UniProtKB-SubCell"/>
</dbReference>
<dbReference type="HOGENOM" id="CLU_2359056_0_0_1"/>
<protein>
    <submittedName>
        <fullName evidence="5">Uncharacterized protein</fullName>
    </submittedName>
</protein>
<evidence type="ECO:0000313" key="5">
    <source>
        <dbReference type="Ensembl" id="ENSCINP00000029861.1"/>
    </source>
</evidence>
<sequence>MPMRDVAFSKREHEFVVEALTKKIRIDGRGMLEYRGITIHFSLDHGCCVVNMGGTKVMAQVAAELCRPRESRQSEGSLGVQVTVELNFNKCWNDRL</sequence>
<evidence type="ECO:0000256" key="2">
    <source>
        <dbReference type="ARBA" id="ARBA00004496"/>
    </source>
</evidence>
<dbReference type="Gene3D" id="3.30.230.70">
    <property type="entry name" value="GHMP Kinase, N-terminal domain"/>
    <property type="match status" value="1"/>
</dbReference>
<dbReference type="Proteomes" id="UP000008144">
    <property type="component" value="Unassembled WGS sequence"/>
</dbReference>
<dbReference type="Ensembl" id="ENSCINT00000033517.1">
    <property type="protein sequence ID" value="ENSCINP00000029861.1"/>
    <property type="gene ID" value="ENSCING00000025134.1"/>
</dbReference>
<dbReference type="PANTHER" id="PTHR11097:SF14">
    <property type="entry name" value="EXOSOME COMPLEX COMPONENT RRP45"/>
    <property type="match status" value="1"/>
</dbReference>
<proteinExistence type="inferred from homology"/>
<evidence type="ECO:0000256" key="4">
    <source>
        <dbReference type="ARBA" id="ARBA00022490"/>
    </source>
</evidence>
<dbReference type="SUPFAM" id="SSF54211">
    <property type="entry name" value="Ribosomal protein S5 domain 2-like"/>
    <property type="match status" value="1"/>
</dbReference>
<comment type="subcellular location">
    <subcellularLocation>
        <location evidence="2">Cytoplasm</location>
    </subcellularLocation>
    <subcellularLocation>
        <location evidence="1">Nucleus</location>
    </subcellularLocation>
</comment>
<accession>H2XJM9</accession>
<evidence type="ECO:0000256" key="3">
    <source>
        <dbReference type="ARBA" id="ARBA00006678"/>
    </source>
</evidence>
<dbReference type="AlphaFoldDB" id="H2XJM9"/>
<dbReference type="OMA" id="MKITSIC"/>
<keyword evidence="6" id="KW-1185">Reference proteome</keyword>
<evidence type="ECO:0000256" key="1">
    <source>
        <dbReference type="ARBA" id="ARBA00004123"/>
    </source>
</evidence>
<reference evidence="5" key="2">
    <citation type="submission" date="2025-08" db="UniProtKB">
        <authorList>
            <consortium name="Ensembl"/>
        </authorList>
    </citation>
    <scope>IDENTIFICATION</scope>
</reference>
<comment type="similarity">
    <text evidence="3">Belongs to the RNase PH family.</text>
</comment>
<keyword evidence="4" id="KW-0963">Cytoplasm</keyword>
<organism evidence="5 6">
    <name type="scientific">Ciona intestinalis</name>
    <name type="common">Transparent sea squirt</name>
    <name type="synonym">Ascidia intestinalis</name>
    <dbReference type="NCBI Taxonomy" id="7719"/>
    <lineage>
        <taxon>Eukaryota</taxon>
        <taxon>Metazoa</taxon>
        <taxon>Chordata</taxon>
        <taxon>Tunicata</taxon>
        <taxon>Ascidiacea</taxon>
        <taxon>Phlebobranchia</taxon>
        <taxon>Cionidae</taxon>
        <taxon>Ciona</taxon>
    </lineage>
</organism>
<dbReference type="PANTHER" id="PTHR11097">
    <property type="entry name" value="EXOSOME COMPLEX EXONUCLEASE RIBOSOMAL RNA PROCESSING PROTEIN"/>
    <property type="match status" value="1"/>
</dbReference>
<reference evidence="5" key="3">
    <citation type="submission" date="2025-09" db="UniProtKB">
        <authorList>
            <consortium name="Ensembl"/>
        </authorList>
    </citation>
    <scope>IDENTIFICATION</scope>
</reference>